<reference evidence="3" key="1">
    <citation type="submission" date="2016-10" db="EMBL/GenBank/DDBJ databases">
        <authorList>
            <person name="Varghese N."/>
            <person name="Submissions S."/>
        </authorList>
    </citation>
    <scope>NUCLEOTIDE SEQUENCE [LARGE SCALE GENOMIC DNA]</scope>
    <source>
        <strain evidence="3">S6-262</strain>
    </source>
</reference>
<dbReference type="AlphaFoldDB" id="A0A1H7Z626"/>
<evidence type="ECO:0000313" key="3">
    <source>
        <dbReference type="Proteomes" id="UP000199206"/>
    </source>
</evidence>
<keyword evidence="1" id="KW-1133">Transmembrane helix</keyword>
<gene>
    <name evidence="2" type="ORF">SAMN05192583_0547</name>
</gene>
<feature type="transmembrane region" description="Helical" evidence="1">
    <location>
        <begin position="184"/>
        <end position="205"/>
    </location>
</feature>
<proteinExistence type="predicted"/>
<feature type="transmembrane region" description="Helical" evidence="1">
    <location>
        <begin position="217"/>
        <end position="236"/>
    </location>
</feature>
<name>A0A1H7Z626_9SPHN</name>
<keyword evidence="3" id="KW-1185">Reference proteome</keyword>
<keyword evidence="1" id="KW-0812">Transmembrane</keyword>
<dbReference type="Proteomes" id="UP000199206">
    <property type="component" value="Unassembled WGS sequence"/>
</dbReference>
<accession>A0A1H7Z626</accession>
<evidence type="ECO:0000256" key="1">
    <source>
        <dbReference type="SAM" id="Phobius"/>
    </source>
</evidence>
<organism evidence="2 3">
    <name type="scientific">Sphingomonas gellani</name>
    <dbReference type="NCBI Taxonomy" id="1166340"/>
    <lineage>
        <taxon>Bacteria</taxon>
        <taxon>Pseudomonadati</taxon>
        <taxon>Pseudomonadota</taxon>
        <taxon>Alphaproteobacteria</taxon>
        <taxon>Sphingomonadales</taxon>
        <taxon>Sphingomonadaceae</taxon>
        <taxon>Sphingomonas</taxon>
    </lineage>
</organism>
<keyword evidence="1" id="KW-0472">Membrane</keyword>
<evidence type="ECO:0000313" key="2">
    <source>
        <dbReference type="EMBL" id="SEM53653.1"/>
    </source>
</evidence>
<feature type="transmembrane region" description="Helical" evidence="1">
    <location>
        <begin position="21"/>
        <end position="43"/>
    </location>
</feature>
<protein>
    <submittedName>
        <fullName evidence="2">Uncharacterized protein</fullName>
    </submittedName>
</protein>
<dbReference type="EMBL" id="FOCF01000001">
    <property type="protein sequence ID" value="SEM53653.1"/>
    <property type="molecule type" value="Genomic_DNA"/>
</dbReference>
<sequence>MGCAGWGWFGGIVGLARWGRAAWVTLLLCFWVSGCACATAFGWPLSGVWRLRCVRSRSALGLRLLGRCCSGLCGLLGSGLSAYAEVGAAGVRFGFVFGGAVVRTAGPVSGWFWGFRMVLGWPLSSALFLVGVFLAKVLQVVFGGFSGVGLLCSTAAGVIRGAFGGLCDVFVLLLGGAVARFGGVGVEVCVVQLAVGFVVVGFAYVRPFWVAVVRGPFFAGHVLSALISAAALLGCYDAGGRFGRGGSGFGVHCECWGGGGVGGSCSRGFSCGGGLVSRAGAVAGQGGPASEASGFEAAGSAPGGGCSFQCCGGGGLHA</sequence>